<dbReference type="InterPro" id="IPR003439">
    <property type="entry name" value="ABC_transporter-like_ATP-bd"/>
</dbReference>
<feature type="coiled-coil region" evidence="3">
    <location>
        <begin position="547"/>
        <end position="574"/>
    </location>
</feature>
<evidence type="ECO:0000256" key="1">
    <source>
        <dbReference type="ARBA" id="ARBA00022741"/>
    </source>
</evidence>
<dbReference type="EMBL" id="JBHUIO010000005">
    <property type="protein sequence ID" value="MFD2170587.1"/>
    <property type="molecule type" value="Genomic_DNA"/>
</dbReference>
<organism evidence="5 6">
    <name type="scientific">Tumebacillus lipolyticus</name>
    <dbReference type="NCBI Taxonomy" id="1280370"/>
    <lineage>
        <taxon>Bacteria</taxon>
        <taxon>Bacillati</taxon>
        <taxon>Bacillota</taxon>
        <taxon>Bacilli</taxon>
        <taxon>Bacillales</taxon>
        <taxon>Alicyclobacillaceae</taxon>
        <taxon>Tumebacillus</taxon>
    </lineage>
</organism>
<keyword evidence="1" id="KW-0547">Nucleotide-binding</keyword>
<comment type="caution">
    <text evidence="5">The sequence shown here is derived from an EMBL/GenBank/DDBJ whole genome shotgun (WGS) entry which is preliminary data.</text>
</comment>
<keyword evidence="3" id="KW-0175">Coiled coil</keyword>
<evidence type="ECO:0000256" key="2">
    <source>
        <dbReference type="ARBA" id="ARBA00022840"/>
    </source>
</evidence>
<evidence type="ECO:0000256" key="3">
    <source>
        <dbReference type="SAM" id="Coils"/>
    </source>
</evidence>
<keyword evidence="2" id="KW-0067">ATP-binding</keyword>
<dbReference type="SUPFAM" id="SSF52540">
    <property type="entry name" value="P-loop containing nucleoside triphosphate hydrolases"/>
    <property type="match status" value="2"/>
</dbReference>
<dbReference type="InterPro" id="IPR032781">
    <property type="entry name" value="ABC_tran_Xtn"/>
</dbReference>
<sequence length="577" mass="66050">MTVLLQAFNLYQSKGTRELIQQIDVEVREGDRIGLIGANGEGKSTLMQLLAGIEEPEGGTLIRRCVIGYLPQSLEADDDLVVADWLAKQAVEVQPGIAKELVITEEMWERKLGSLSGGEQTKIALLAALSRNPELLLLDEPTNHLDLDTLRWLEAVLKKQSVALVIISHDRRFLDEITDQTWELKAGKITSYPGAYSAYAAWVEAEQERVQQEYDEYLQEKKRLEEAIARKKQWAAKGEKGRKQPDTFTRHLKAIDQARALKTANVAKAMQRRLDEMEPEEKPERRLQANVQFLDAAQAERPVLVRGEEVSFRYGERTLLEQLTFFLEKGDRIALVGANGAGKTTLLKLFTGELTPQSGQLRVTPTAKIGYFDQVFASLNLERTLLDDLLQLDGVDRATARVFLGSFLFRQEEVFRKLSTLSYGERVRYVFVKLVLSRTNLLVLDEPSNHLDIPTRERVEAALQEYEGAIICASHDRYFLEKITNKVWELRDGRLIVHPYGFKEYQERKQAGVAHRKRGKKESRKLSQDQILQIENRLAQLAWSLGVELDEQKKAEHEREFLELSRERNRLRTELSR</sequence>
<protein>
    <submittedName>
        <fullName evidence="5">Ribosomal protection-like ABC-F family protein</fullName>
    </submittedName>
</protein>
<reference evidence="6" key="1">
    <citation type="journal article" date="2019" name="Int. J. Syst. Evol. Microbiol.">
        <title>The Global Catalogue of Microorganisms (GCM) 10K type strain sequencing project: providing services to taxonomists for standard genome sequencing and annotation.</title>
        <authorList>
            <consortium name="The Broad Institute Genomics Platform"/>
            <consortium name="The Broad Institute Genome Sequencing Center for Infectious Disease"/>
            <person name="Wu L."/>
            <person name="Ma J."/>
        </authorList>
    </citation>
    <scope>NUCLEOTIDE SEQUENCE [LARGE SCALE GENOMIC DNA]</scope>
    <source>
        <strain evidence="6">CGMCC 1.13574</strain>
    </source>
</reference>
<dbReference type="Pfam" id="PF00005">
    <property type="entry name" value="ABC_tran"/>
    <property type="match status" value="2"/>
</dbReference>
<dbReference type="Pfam" id="PF12848">
    <property type="entry name" value="ABC_tran_Xtn"/>
    <property type="match status" value="1"/>
</dbReference>
<dbReference type="InterPro" id="IPR027417">
    <property type="entry name" value="P-loop_NTPase"/>
</dbReference>
<dbReference type="NCBIfam" id="NF000355">
    <property type="entry name" value="ribo_prot_ABC_F"/>
    <property type="match status" value="1"/>
</dbReference>
<proteinExistence type="predicted"/>
<dbReference type="InterPro" id="IPR017871">
    <property type="entry name" value="ABC_transporter-like_CS"/>
</dbReference>
<evidence type="ECO:0000259" key="4">
    <source>
        <dbReference type="PROSITE" id="PS50893"/>
    </source>
</evidence>
<dbReference type="SMART" id="SM00382">
    <property type="entry name" value="AAA"/>
    <property type="match status" value="2"/>
</dbReference>
<dbReference type="Gene3D" id="3.40.50.300">
    <property type="entry name" value="P-loop containing nucleotide triphosphate hydrolases"/>
    <property type="match status" value="2"/>
</dbReference>
<dbReference type="Proteomes" id="UP001597343">
    <property type="component" value="Unassembled WGS sequence"/>
</dbReference>
<feature type="domain" description="ABC transporter" evidence="4">
    <location>
        <begin position="305"/>
        <end position="517"/>
    </location>
</feature>
<evidence type="ECO:0000313" key="6">
    <source>
        <dbReference type="Proteomes" id="UP001597343"/>
    </source>
</evidence>
<dbReference type="InterPro" id="IPR003593">
    <property type="entry name" value="AAA+_ATPase"/>
</dbReference>
<dbReference type="InterPro" id="IPR051309">
    <property type="entry name" value="ABCF_ATPase"/>
</dbReference>
<dbReference type="CDD" id="cd03221">
    <property type="entry name" value="ABCF_EF-3"/>
    <property type="match status" value="2"/>
</dbReference>
<accession>A0ABW4ZXE3</accession>
<dbReference type="RefSeq" id="WP_386046639.1">
    <property type="nucleotide sequence ID" value="NZ_JBHUIO010000005.1"/>
</dbReference>
<dbReference type="PROSITE" id="PS50893">
    <property type="entry name" value="ABC_TRANSPORTER_2"/>
    <property type="match status" value="2"/>
</dbReference>
<name>A0ABW4ZXE3_9BACL</name>
<dbReference type="PANTHER" id="PTHR42855">
    <property type="entry name" value="ABC TRANSPORTER ATP-BINDING SUBUNIT"/>
    <property type="match status" value="1"/>
</dbReference>
<gene>
    <name evidence="5" type="primary">abc-f</name>
    <name evidence="5" type="ORF">ACFSOY_11300</name>
</gene>
<feature type="coiled-coil region" evidence="3">
    <location>
        <begin position="200"/>
        <end position="227"/>
    </location>
</feature>
<dbReference type="PANTHER" id="PTHR42855:SF2">
    <property type="entry name" value="DRUG RESISTANCE ABC TRANSPORTER,ATP-BINDING PROTEIN"/>
    <property type="match status" value="1"/>
</dbReference>
<keyword evidence="6" id="KW-1185">Reference proteome</keyword>
<feature type="domain" description="ABC transporter" evidence="4">
    <location>
        <begin position="5"/>
        <end position="211"/>
    </location>
</feature>
<dbReference type="PROSITE" id="PS00211">
    <property type="entry name" value="ABC_TRANSPORTER_1"/>
    <property type="match status" value="2"/>
</dbReference>
<evidence type="ECO:0000313" key="5">
    <source>
        <dbReference type="EMBL" id="MFD2170587.1"/>
    </source>
</evidence>